<feature type="region of interest" description="Disordered" evidence="1">
    <location>
        <begin position="46"/>
        <end position="236"/>
    </location>
</feature>
<organism evidence="2">
    <name type="scientific">Brassica cretica</name>
    <name type="common">Mustard</name>
    <dbReference type="NCBI Taxonomy" id="69181"/>
    <lineage>
        <taxon>Eukaryota</taxon>
        <taxon>Viridiplantae</taxon>
        <taxon>Streptophyta</taxon>
        <taxon>Embryophyta</taxon>
        <taxon>Tracheophyta</taxon>
        <taxon>Spermatophyta</taxon>
        <taxon>Magnoliopsida</taxon>
        <taxon>eudicotyledons</taxon>
        <taxon>Gunneridae</taxon>
        <taxon>Pentapetalae</taxon>
        <taxon>rosids</taxon>
        <taxon>malvids</taxon>
        <taxon>Brassicales</taxon>
        <taxon>Brassicaceae</taxon>
        <taxon>Brassiceae</taxon>
        <taxon>Brassica</taxon>
    </lineage>
</organism>
<dbReference type="Proteomes" id="UP000712281">
    <property type="component" value="Unassembled WGS sequence"/>
</dbReference>
<dbReference type="AlphaFoldDB" id="A0A8S9FQ46"/>
<accession>A0A8S9FQ46</accession>
<evidence type="ECO:0000313" key="3">
    <source>
        <dbReference type="EMBL" id="KAF2552396.1"/>
    </source>
</evidence>
<proteinExistence type="predicted"/>
<dbReference type="EMBL" id="QGKW02001988">
    <property type="protein sequence ID" value="KAF2552396.1"/>
    <property type="molecule type" value="Genomic_DNA"/>
</dbReference>
<dbReference type="OrthoDB" id="1749712at2759"/>
<feature type="compositionally biased region" description="Acidic residues" evidence="1">
    <location>
        <begin position="60"/>
        <end position="73"/>
    </location>
</feature>
<feature type="compositionally biased region" description="Polar residues" evidence="1">
    <location>
        <begin position="201"/>
        <end position="211"/>
    </location>
</feature>
<gene>
    <name evidence="3" type="ORF">F2Q68_00034918</name>
    <name evidence="2" type="ORF">F2Q70_00030473</name>
</gene>
<dbReference type="EMBL" id="QGKY02002305">
    <property type="protein sequence ID" value="KAF2534158.1"/>
    <property type="molecule type" value="Genomic_DNA"/>
</dbReference>
<name>A0A8S9FQ46_BRACR</name>
<comment type="caution">
    <text evidence="2">The sequence shown here is derived from an EMBL/GenBank/DDBJ whole genome shotgun (WGS) entry which is preliminary data.</text>
</comment>
<evidence type="ECO:0000313" key="2">
    <source>
        <dbReference type="EMBL" id="KAF2534158.1"/>
    </source>
</evidence>
<feature type="compositionally biased region" description="Basic and acidic residues" evidence="1">
    <location>
        <begin position="227"/>
        <end position="236"/>
    </location>
</feature>
<sequence>MERDDEDVYFDDESAEVVISSLRLGDDQESSLFTNSNWFAFDDEKTANEGSMASPRPNADDDDVVIGEADEDFKDTVDSSPPVGMETEDSTTTKNPSENPSEPEAEKSAAWVEWRETSESTGPSSNPDEATTLPNGEVKIDKEGDGDDTDKKSAEDSATGACSDETAEKSPDAASGDEIAEKLKDSGPDASEVAAAESHENAQSSEPAITQETKKSQEADVAAETEEAVKEEEKVV</sequence>
<protein>
    <submittedName>
        <fullName evidence="2">Uncharacterized protein</fullName>
    </submittedName>
</protein>
<reference evidence="2" key="1">
    <citation type="submission" date="2019-12" db="EMBL/GenBank/DDBJ databases">
        <title>Genome sequencing and annotation of Brassica cretica.</title>
        <authorList>
            <person name="Studholme D.J."/>
            <person name="Sarris P.F."/>
        </authorList>
    </citation>
    <scope>NUCLEOTIDE SEQUENCE</scope>
    <source>
        <strain evidence="3">PFS-001/15</strain>
        <strain evidence="2">PFS-102/07</strain>
        <tissue evidence="2">Leaf</tissue>
    </source>
</reference>
<feature type="compositionally biased region" description="Basic and acidic residues" evidence="1">
    <location>
        <begin position="138"/>
        <end position="155"/>
    </location>
</feature>
<evidence type="ECO:0000256" key="1">
    <source>
        <dbReference type="SAM" id="MobiDB-lite"/>
    </source>
</evidence>
<feature type="compositionally biased region" description="Polar residues" evidence="1">
    <location>
        <begin position="119"/>
        <end position="134"/>
    </location>
</feature>